<accession>A0ABQ5UYL7</accession>
<dbReference type="InterPro" id="IPR038666">
    <property type="entry name" value="SSP1_head-tail_sf"/>
</dbReference>
<dbReference type="Proteomes" id="UP001161390">
    <property type="component" value="Unassembled WGS sequence"/>
</dbReference>
<dbReference type="Gene3D" id="2.40.10.270">
    <property type="entry name" value="Bacteriophage SPP1 head-tail adaptor protein"/>
    <property type="match status" value="1"/>
</dbReference>
<evidence type="ECO:0008006" key="3">
    <source>
        <dbReference type="Google" id="ProtNLM"/>
    </source>
</evidence>
<comment type="caution">
    <text evidence="1">The sequence shown here is derived from an EMBL/GenBank/DDBJ whole genome shotgun (WGS) entry which is preliminary data.</text>
</comment>
<dbReference type="EMBL" id="BSNJ01000002">
    <property type="protein sequence ID" value="GLQ20388.1"/>
    <property type="molecule type" value="Genomic_DNA"/>
</dbReference>
<protein>
    <recommendedName>
        <fullName evidence="3">Head-tail adaptor protein</fullName>
    </recommendedName>
</protein>
<evidence type="ECO:0000313" key="2">
    <source>
        <dbReference type="Proteomes" id="UP001161390"/>
    </source>
</evidence>
<proteinExistence type="predicted"/>
<reference evidence="1" key="2">
    <citation type="submission" date="2023-01" db="EMBL/GenBank/DDBJ databases">
        <title>Draft genome sequence of Algimonas porphyrae strain NBRC 108216.</title>
        <authorList>
            <person name="Sun Q."/>
            <person name="Mori K."/>
        </authorList>
    </citation>
    <scope>NUCLEOTIDE SEQUENCE</scope>
    <source>
        <strain evidence="1">NBRC 108216</strain>
    </source>
</reference>
<dbReference type="RefSeq" id="WP_431355956.1">
    <property type="nucleotide sequence ID" value="NZ_BSNJ01000002.1"/>
</dbReference>
<dbReference type="Pfam" id="PF05521">
    <property type="entry name" value="Phage_HCP"/>
    <property type="match status" value="1"/>
</dbReference>
<dbReference type="InterPro" id="IPR008767">
    <property type="entry name" value="Phage_SPP1_head-tail_adaptor"/>
</dbReference>
<reference evidence="1" key="1">
    <citation type="journal article" date="2014" name="Int. J. Syst. Evol. Microbiol.">
        <title>Complete genome of a new Firmicutes species belonging to the dominant human colonic microbiota ('Ruminococcus bicirculans') reveals two chromosomes and a selective capacity to utilize plant glucans.</title>
        <authorList>
            <consortium name="NISC Comparative Sequencing Program"/>
            <person name="Wegmann U."/>
            <person name="Louis P."/>
            <person name="Goesmann A."/>
            <person name="Henrissat B."/>
            <person name="Duncan S.H."/>
            <person name="Flint H.J."/>
        </authorList>
    </citation>
    <scope>NUCLEOTIDE SEQUENCE</scope>
    <source>
        <strain evidence="1">NBRC 108216</strain>
    </source>
</reference>
<evidence type="ECO:0000313" key="1">
    <source>
        <dbReference type="EMBL" id="GLQ20388.1"/>
    </source>
</evidence>
<sequence>MDIGALDRRVTIQTLTATEDALGTPVETWSDAQTLSAAVSYGTASERRAAAQEQSALPATFTVRSSTFTRGLTPGNCRLVLDGLTYDVEGIAPGIERRTWIALTAIARTS</sequence>
<name>A0ABQ5UYL7_9PROT</name>
<keyword evidence="2" id="KW-1185">Reference proteome</keyword>
<gene>
    <name evidence="1" type="ORF">GCM10007854_13430</name>
</gene>
<organism evidence="1 2">
    <name type="scientific">Algimonas porphyrae</name>
    <dbReference type="NCBI Taxonomy" id="1128113"/>
    <lineage>
        <taxon>Bacteria</taxon>
        <taxon>Pseudomonadati</taxon>
        <taxon>Pseudomonadota</taxon>
        <taxon>Alphaproteobacteria</taxon>
        <taxon>Maricaulales</taxon>
        <taxon>Robiginitomaculaceae</taxon>
        <taxon>Algimonas</taxon>
    </lineage>
</organism>
<dbReference type="NCBIfam" id="TIGR01563">
    <property type="entry name" value="gp16_SPP1"/>
    <property type="match status" value="1"/>
</dbReference>